<accession>A0ABY0G1G5</accession>
<dbReference type="PANTHER" id="PTHR24193">
    <property type="entry name" value="ANKYRIN REPEAT PROTEIN"/>
    <property type="match status" value="1"/>
</dbReference>
<dbReference type="InterPro" id="IPR002110">
    <property type="entry name" value="Ankyrin_rpt"/>
</dbReference>
<evidence type="ECO:0000256" key="2">
    <source>
        <dbReference type="ARBA" id="ARBA00023043"/>
    </source>
</evidence>
<dbReference type="InterPro" id="IPR036770">
    <property type="entry name" value="Ankyrin_rpt-contain_sf"/>
</dbReference>
<dbReference type="PROSITE" id="PS50297">
    <property type="entry name" value="ANK_REP_REGION"/>
    <property type="match status" value="1"/>
</dbReference>
<feature type="repeat" description="ANK" evidence="3">
    <location>
        <begin position="95"/>
        <end position="127"/>
    </location>
</feature>
<gene>
    <name evidence="4" type="ORF">AA0119_g8851</name>
</gene>
<keyword evidence="1" id="KW-0677">Repeat</keyword>
<comment type="caution">
    <text evidence="4">The sequence shown here is derived from an EMBL/GenBank/DDBJ whole genome shotgun (WGS) entry which is preliminary data.</text>
</comment>
<keyword evidence="5" id="KW-1185">Reference proteome</keyword>
<keyword evidence="2 3" id="KW-0040">ANK repeat</keyword>
<dbReference type="PROSITE" id="PS50088">
    <property type="entry name" value="ANK_REPEAT"/>
    <property type="match status" value="1"/>
</dbReference>
<reference evidence="5" key="1">
    <citation type="journal article" date="2019" name="bioRxiv">
        <title>Genomics, evolutionary history and diagnostics of the Alternaria alternata species group including apple and Asian pear pathotypes.</title>
        <authorList>
            <person name="Armitage A.D."/>
            <person name="Cockerton H.M."/>
            <person name="Sreenivasaprasad S."/>
            <person name="Woodhall J.W."/>
            <person name="Lane C.R."/>
            <person name="Harrison R.J."/>
            <person name="Clarkson J.P."/>
        </authorList>
    </citation>
    <scope>NUCLEOTIDE SEQUENCE [LARGE SCALE GENOMIC DNA]</scope>
    <source>
        <strain evidence="5">FERA 635</strain>
    </source>
</reference>
<proteinExistence type="predicted"/>
<dbReference type="PANTHER" id="PTHR24193:SF121">
    <property type="entry name" value="ADA2A-CONTAINING COMPLEX COMPONENT 3, ISOFORM D"/>
    <property type="match status" value="1"/>
</dbReference>
<dbReference type="InterPro" id="IPR050663">
    <property type="entry name" value="Ankyrin-SOCS_Box"/>
</dbReference>
<dbReference type="SMART" id="SM00248">
    <property type="entry name" value="ANK"/>
    <property type="match status" value="5"/>
</dbReference>
<dbReference type="SUPFAM" id="SSF48403">
    <property type="entry name" value="Ankyrin repeat"/>
    <property type="match status" value="1"/>
</dbReference>
<organism evidence="4 5">
    <name type="scientific">Alternaria tenuissima</name>
    <dbReference type="NCBI Taxonomy" id="119927"/>
    <lineage>
        <taxon>Eukaryota</taxon>
        <taxon>Fungi</taxon>
        <taxon>Dikarya</taxon>
        <taxon>Ascomycota</taxon>
        <taxon>Pezizomycotina</taxon>
        <taxon>Dothideomycetes</taxon>
        <taxon>Pleosporomycetidae</taxon>
        <taxon>Pleosporales</taxon>
        <taxon>Pleosporineae</taxon>
        <taxon>Pleosporaceae</taxon>
        <taxon>Alternaria</taxon>
        <taxon>Alternaria sect. Alternaria</taxon>
        <taxon>Alternaria alternata complex</taxon>
    </lineage>
</organism>
<dbReference type="Gene3D" id="1.25.40.20">
    <property type="entry name" value="Ankyrin repeat-containing domain"/>
    <property type="match status" value="1"/>
</dbReference>
<sequence length="416" mass="47308">MPERLRFLELILKYHQFDRYEKIRDRKIGCNARRLYLDQGSKIRGEHRKSLERLIELTDDGKFFDSRVHISIRDGTNVARAILEEPKSLDSLDTYGDTPLTLACSLGDLDTVSTLITSGADVNLINSRQLAPLNSACAGGFVDCVDQLLVASCDANARLAFRPPIHELIWSEVATDEKKEAILKLLNRHGADLGARSRFEDWPLQLSIVKGQDRVFQTLIDVGADVKIYKAFNGWTLLHYVASYGTLSSIQALQNVSPDLLDGEIPDKKNMTSIDVFKCSQYDYGVLSNPDWRKPTIEQATAFNDLIRQTRDPFLQQRIAAAQSSIKHLESQQRLLAISELHTVRQKLCDRRRFSEDEEVRLLCRRIRSEPLDECITGVRDWLETLVETLQTSPLMMRSWIDDFRDSSPPTIASSP</sequence>
<evidence type="ECO:0008006" key="6">
    <source>
        <dbReference type="Google" id="ProtNLM"/>
    </source>
</evidence>
<evidence type="ECO:0000313" key="5">
    <source>
        <dbReference type="Proteomes" id="UP000293195"/>
    </source>
</evidence>
<evidence type="ECO:0000313" key="4">
    <source>
        <dbReference type="EMBL" id="RYN94653.1"/>
    </source>
</evidence>
<evidence type="ECO:0000256" key="1">
    <source>
        <dbReference type="ARBA" id="ARBA00022737"/>
    </source>
</evidence>
<dbReference type="EMBL" id="PDXF01000044">
    <property type="protein sequence ID" value="RYN94653.1"/>
    <property type="molecule type" value="Genomic_DNA"/>
</dbReference>
<evidence type="ECO:0000256" key="3">
    <source>
        <dbReference type="PROSITE-ProRule" id="PRU00023"/>
    </source>
</evidence>
<dbReference type="Proteomes" id="UP000293195">
    <property type="component" value="Unassembled WGS sequence"/>
</dbReference>
<protein>
    <recommendedName>
        <fullName evidence="6">Ankyrin</fullName>
    </recommendedName>
</protein>
<name>A0ABY0G1G5_9PLEO</name>
<dbReference type="Pfam" id="PF12796">
    <property type="entry name" value="Ank_2"/>
    <property type="match status" value="1"/>
</dbReference>